<keyword evidence="2" id="KW-0808">Transferase</keyword>
<proteinExistence type="predicted"/>
<evidence type="ECO:0000259" key="4">
    <source>
        <dbReference type="Pfam" id="PF03781"/>
    </source>
</evidence>
<feature type="compositionally biased region" description="Low complexity" evidence="3">
    <location>
        <begin position="209"/>
        <end position="227"/>
    </location>
</feature>
<dbReference type="GO" id="GO:0008168">
    <property type="term" value="F:methyltransferase activity"/>
    <property type="evidence" value="ECO:0007669"/>
    <property type="project" value="UniProtKB-KW"/>
</dbReference>
<dbReference type="HOGENOM" id="CLU_006921_0_1_1"/>
<evidence type="ECO:0000313" key="6">
    <source>
        <dbReference type="EMBL" id="KDQ62677.1"/>
    </source>
</evidence>
<feature type="domain" description="Sulfatase-modifying factor enzyme-like" evidence="4">
    <location>
        <begin position="653"/>
        <end position="750"/>
    </location>
</feature>
<keyword evidence="7" id="KW-1185">Reference proteome</keyword>
<dbReference type="Proteomes" id="UP000027265">
    <property type="component" value="Unassembled WGS sequence"/>
</dbReference>
<organism evidence="6 7">
    <name type="scientific">Jaapia argillacea MUCL 33604</name>
    <dbReference type="NCBI Taxonomy" id="933084"/>
    <lineage>
        <taxon>Eukaryota</taxon>
        <taxon>Fungi</taxon>
        <taxon>Dikarya</taxon>
        <taxon>Basidiomycota</taxon>
        <taxon>Agaricomycotina</taxon>
        <taxon>Agaricomycetes</taxon>
        <taxon>Agaricomycetidae</taxon>
        <taxon>Jaapiales</taxon>
        <taxon>Jaapiaceae</taxon>
        <taxon>Jaapia</taxon>
    </lineage>
</organism>
<dbReference type="AlphaFoldDB" id="A0A067QGN1"/>
<evidence type="ECO:0000313" key="7">
    <source>
        <dbReference type="Proteomes" id="UP000027265"/>
    </source>
</evidence>
<dbReference type="OrthoDB" id="659at2759"/>
<gene>
    <name evidence="6" type="ORF">JAAARDRAFT_121841</name>
</gene>
<dbReference type="STRING" id="933084.A0A067QGN1"/>
<protein>
    <recommendedName>
        <fullName evidence="8">DUF323 domain-containing protein</fullName>
    </recommendedName>
</protein>
<dbReference type="InterPro" id="IPR019257">
    <property type="entry name" value="MeTrfase_dom"/>
</dbReference>
<dbReference type="InterPro" id="IPR051128">
    <property type="entry name" value="EgtD_Methyltrsf_superfamily"/>
</dbReference>
<sequence>MVAKIVDIRARGDSRRVKAENDIINHILAGLSKPSGQRTLPTLLLYDERGLRLYDDITTEAPEYYLFSAEEEILKNNANEIVGAMHCGATPVAGTEEVVLELGAGALRKTSHVLSALSNLVPAPASSPPITYYALDLEERELQRTLGELAVSNIGCTLKGKVETRGMLGTFDDGIRFVEEGGLRQQDCLQQLSPTGMYKLENMVRERSSGSTTSASSTEGDSSASDEMTAPSTPESTMPPLHILFLGSSLGNFGRGEGAEFLRSLPLRAGSGDTLLLGLDHDNDPGKIEVAYNDPTGHTRNFIMNGLKAAGRAMGCEGMFDESKWEYVNRYDHEARRHEAFYKSKTDQSLSIPPTGQHISFLADELIHVESSYKFSDVDAYTLFSEANLRPVHRWTDSRSQYSLWLLERPPFSFPLLRSPSTASTTSPFGLPTIQDWQDMWAAWDFVTRRMIPQSMLFQKPIDLRHICLFYFGHIPTFLDIHLSRLLKEPHTEPDEFKFIFERGIDPNVDDPTQCHSHSEVPKSDEDWPSLASILDFQSRVRARVMKLYADVDAGRVVMTRKIARVLFMTLEHEGFHIETLLYMLLQRAGAGTLPPSGFIPPPWSALSASWDAAPKPTEKTVTLGPAVVTLGHDDFEAEDVDPVKGLDVAGHAFGWDNEHPKREVHVDQFRIDWRPVTNGEFYEFYSGDGKGKVQFPASWVEVDGAIQVRTLYGPIPMKHAWNWPIITSYNNLSTYATVQGGRLPTEQELRLFLDKFQCGFEGGANHGFRNWHPVPATTGLAQNAGKGDNGGVWEWTSTVFEPHDGFIPSKLYPGYSLDFFDQCHNTVIGGSYATIPRLAERRTVRNYYQRNYPYTWAGARIAYDIQK</sequence>
<dbReference type="InterPro" id="IPR029063">
    <property type="entry name" value="SAM-dependent_MTases_sf"/>
</dbReference>
<feature type="domain" description="Histidine-specific methyltransferase SAM-dependent" evidence="5">
    <location>
        <begin position="25"/>
        <end position="178"/>
    </location>
</feature>
<keyword evidence="1" id="KW-0489">Methyltransferase</keyword>
<evidence type="ECO:0000256" key="1">
    <source>
        <dbReference type="ARBA" id="ARBA00022603"/>
    </source>
</evidence>
<dbReference type="EMBL" id="KL197711">
    <property type="protein sequence ID" value="KDQ62677.1"/>
    <property type="molecule type" value="Genomic_DNA"/>
</dbReference>
<dbReference type="Gene3D" id="3.40.50.150">
    <property type="entry name" value="Vaccinia Virus protein VP39"/>
    <property type="match status" value="1"/>
</dbReference>
<reference evidence="7" key="1">
    <citation type="journal article" date="2014" name="Proc. Natl. Acad. Sci. U.S.A.">
        <title>Extensive sampling of basidiomycete genomes demonstrates inadequacy of the white-rot/brown-rot paradigm for wood decay fungi.</title>
        <authorList>
            <person name="Riley R."/>
            <person name="Salamov A.A."/>
            <person name="Brown D.W."/>
            <person name="Nagy L.G."/>
            <person name="Floudas D."/>
            <person name="Held B.W."/>
            <person name="Levasseur A."/>
            <person name="Lombard V."/>
            <person name="Morin E."/>
            <person name="Otillar R."/>
            <person name="Lindquist E.A."/>
            <person name="Sun H."/>
            <person name="LaButti K.M."/>
            <person name="Schmutz J."/>
            <person name="Jabbour D."/>
            <person name="Luo H."/>
            <person name="Baker S.E."/>
            <person name="Pisabarro A.G."/>
            <person name="Walton J.D."/>
            <person name="Blanchette R.A."/>
            <person name="Henrissat B."/>
            <person name="Martin F."/>
            <person name="Cullen D."/>
            <person name="Hibbett D.S."/>
            <person name="Grigoriev I.V."/>
        </authorList>
    </citation>
    <scope>NUCLEOTIDE SEQUENCE [LARGE SCALE GENOMIC DNA]</scope>
    <source>
        <strain evidence="7">MUCL 33604</strain>
    </source>
</reference>
<dbReference type="InterPro" id="IPR005532">
    <property type="entry name" value="SUMF_dom"/>
</dbReference>
<evidence type="ECO:0000256" key="3">
    <source>
        <dbReference type="SAM" id="MobiDB-lite"/>
    </source>
</evidence>
<accession>A0A067QGN1</accession>
<dbReference type="InterPro" id="IPR042095">
    <property type="entry name" value="SUMF_sf"/>
</dbReference>
<name>A0A067QGN1_9AGAM</name>
<feature type="region of interest" description="Disordered" evidence="3">
    <location>
        <begin position="205"/>
        <end position="240"/>
    </location>
</feature>
<dbReference type="InterPro" id="IPR016187">
    <property type="entry name" value="CTDL_fold"/>
</dbReference>
<dbReference type="PANTHER" id="PTHR43397">
    <property type="entry name" value="ERGOTHIONEINE BIOSYNTHESIS PROTEIN 1"/>
    <property type="match status" value="1"/>
</dbReference>
<dbReference type="Pfam" id="PF03781">
    <property type="entry name" value="FGE-sulfatase"/>
    <property type="match status" value="2"/>
</dbReference>
<evidence type="ECO:0008006" key="8">
    <source>
        <dbReference type="Google" id="ProtNLM"/>
    </source>
</evidence>
<evidence type="ECO:0000256" key="2">
    <source>
        <dbReference type="ARBA" id="ARBA00022679"/>
    </source>
</evidence>
<feature type="domain" description="Histidine-specific methyltransferase SAM-dependent" evidence="5">
    <location>
        <begin position="233"/>
        <end position="408"/>
    </location>
</feature>
<dbReference type="FunCoup" id="A0A067QGN1">
    <property type="interactions" value="11"/>
</dbReference>
<evidence type="ECO:0000259" key="5">
    <source>
        <dbReference type="Pfam" id="PF10017"/>
    </source>
</evidence>
<dbReference type="GO" id="GO:0032259">
    <property type="term" value="P:methylation"/>
    <property type="evidence" value="ECO:0007669"/>
    <property type="project" value="UniProtKB-KW"/>
</dbReference>
<feature type="domain" description="Sulfatase-modifying factor enzyme-like" evidence="4">
    <location>
        <begin position="790"/>
        <end position="863"/>
    </location>
</feature>
<dbReference type="PANTHER" id="PTHR43397:SF1">
    <property type="entry name" value="ERGOTHIONEINE BIOSYNTHESIS PROTEIN 1"/>
    <property type="match status" value="1"/>
</dbReference>
<dbReference type="InParanoid" id="A0A067QGN1"/>
<dbReference type="Gene3D" id="3.90.1580.10">
    <property type="entry name" value="paralog of FGE (formylglycine-generating enzyme)"/>
    <property type="match status" value="1"/>
</dbReference>
<dbReference type="SUPFAM" id="SSF56436">
    <property type="entry name" value="C-type lectin-like"/>
    <property type="match status" value="1"/>
</dbReference>
<dbReference type="Pfam" id="PF10017">
    <property type="entry name" value="Methyltransf_33"/>
    <property type="match status" value="2"/>
</dbReference>